<protein>
    <submittedName>
        <fullName evidence="4">Sporozoite surface protein p67</fullName>
    </submittedName>
</protein>
<reference evidence="4" key="1">
    <citation type="journal article" date="1996" name="Infect. Immun.">
        <title>Conservation of the sporozoite p67 vaccine antigen in cattle-derived Theileria parva stocks with different cross-immunity profiles.</title>
        <authorList>
            <person name="Nene V."/>
            <person name="Musoke A."/>
            <person name="Gobright E."/>
            <person name="Morzaria S."/>
        </authorList>
    </citation>
    <scope>NUCLEOTIDE SEQUENCE</scope>
    <source>
        <strain evidence="4">BUFFALO 7014</strain>
    </source>
</reference>
<proteinExistence type="predicted"/>
<dbReference type="EMBL" id="U40703">
    <property type="protein sequence ID" value="AAB06703.1"/>
    <property type="molecule type" value="Genomic_DNA"/>
</dbReference>
<feature type="compositionally biased region" description="Low complexity" evidence="1">
    <location>
        <begin position="115"/>
        <end position="128"/>
    </location>
</feature>
<feature type="compositionally biased region" description="Polar residues" evidence="1">
    <location>
        <begin position="142"/>
        <end position="151"/>
    </location>
</feature>
<sequence length="752" mass="79549">MQITQFLLIIPVFFVSAGDKMPTEEQPFPSRLSPLVTLESAITQPTPVYTMRSVGNVAKAAKVWKSAVSSPDVSTTIPTPVSEENITSTIHTQTKEVPAASGSDSSTVTNLVQTQSQVQDNVKQQQDTKGNKTDSEEENEDSTVSTDVSPTIPTPVSEEIITPTLQAQTKEEVPPADLSDQVPSNGSDSEEEDNKSTSSKDEKELKKTLQPGKTSTGETTSGQDLNSKQQQTGVSDLASGSHSSGLTVPGVGVPGAVSPQGGQSLASNTSREGQTQHQQARDGDGRVIEPKIGLPGSTSAPVPTRPPGSSTDTRPASSGPSAPGGPGSSSRSGGTRSTDSVTRPVPSPGAPGIIIRELGNRAMDIVQFLGRFKPEPRTYEGDRTNVAELKKFLFEELESLVNTLIELKLAIANDFVEITDGLRKNTKDHEARLKLLKGVEFTKRKSVANVVKGFSSLYCVLLMNMNGIKEKKRESEVADGIWKLSTLPDKVANELLLAMEKIVVPPKTPELEEAFKAIEFGFKIAYYATKDILSSIENTVHNLMHAKNYEENFIAQVRNSLRMVPHQMNLTESSFVIKISDMMRRRGTASQDQPAGAGSAVTPGRGSSGTGRAAGTGGGSLRGLDLSEEEVKKILDEIVKDPSDGELGLGDLSDPSGRSSGRQPSLGPSLGITDGEAGPTIVSPTGPTIAAGGEQPPSAPNGTAKGPAGTQPEGGEKKEGLIQKLKKKFLGSGFEVASLMIPMATIIISIVH</sequence>
<feature type="signal peptide" evidence="3">
    <location>
        <begin position="1"/>
        <end position="17"/>
    </location>
</feature>
<feature type="compositionally biased region" description="Low complexity" evidence="1">
    <location>
        <begin position="243"/>
        <end position="262"/>
    </location>
</feature>
<feature type="compositionally biased region" description="Low complexity" evidence="1">
    <location>
        <begin position="328"/>
        <end position="338"/>
    </location>
</feature>
<feature type="compositionally biased region" description="Polar residues" evidence="1">
    <location>
        <begin position="263"/>
        <end position="278"/>
    </location>
</feature>
<dbReference type="VEuPathDB" id="PiroplasmaDB:TpMuguga_03g00287"/>
<dbReference type="Pfam" id="PF05642">
    <property type="entry name" value="Sporozoite_P67"/>
    <property type="match status" value="1"/>
</dbReference>
<keyword evidence="2" id="KW-0472">Membrane</keyword>
<evidence type="ECO:0000256" key="3">
    <source>
        <dbReference type="SAM" id="SignalP"/>
    </source>
</evidence>
<organism evidence="4">
    <name type="scientific">Theileria parva</name>
    <name type="common">East coast fever infection agent</name>
    <dbReference type="NCBI Taxonomy" id="5875"/>
    <lineage>
        <taxon>Eukaryota</taxon>
        <taxon>Sar</taxon>
        <taxon>Alveolata</taxon>
        <taxon>Apicomplexa</taxon>
        <taxon>Aconoidasida</taxon>
        <taxon>Piroplasmida</taxon>
        <taxon>Theileriidae</taxon>
        <taxon>Theileria</taxon>
    </lineage>
</organism>
<feature type="compositionally biased region" description="Basic and acidic residues" evidence="1">
    <location>
        <begin position="194"/>
        <end position="207"/>
    </location>
</feature>
<feature type="compositionally biased region" description="Polar residues" evidence="1">
    <location>
        <begin position="211"/>
        <end position="242"/>
    </location>
</feature>
<feature type="compositionally biased region" description="Polar residues" evidence="1">
    <location>
        <begin position="296"/>
        <end position="312"/>
    </location>
</feature>
<feature type="region of interest" description="Disordered" evidence="1">
    <location>
        <begin position="115"/>
        <end position="353"/>
    </location>
</feature>
<evidence type="ECO:0000256" key="2">
    <source>
        <dbReference type="SAM" id="Phobius"/>
    </source>
</evidence>
<feature type="chain" id="PRO_5004322069" evidence="3">
    <location>
        <begin position="18"/>
        <end position="752"/>
    </location>
</feature>
<feature type="compositionally biased region" description="Basic and acidic residues" evidence="1">
    <location>
        <begin position="279"/>
        <end position="289"/>
    </location>
</feature>
<feature type="compositionally biased region" description="Gly residues" evidence="1">
    <location>
        <begin position="606"/>
        <end position="621"/>
    </location>
</feature>
<evidence type="ECO:0000313" key="4">
    <source>
        <dbReference type="EMBL" id="AAB06703.1"/>
    </source>
</evidence>
<feature type="region of interest" description="Disordered" evidence="1">
    <location>
        <begin position="585"/>
        <end position="625"/>
    </location>
</feature>
<keyword evidence="2" id="KW-1133">Transmembrane helix</keyword>
<feature type="region of interest" description="Disordered" evidence="1">
    <location>
        <begin position="638"/>
        <end position="719"/>
    </location>
</feature>
<name>Q94814_THEPA</name>
<feature type="transmembrane region" description="Helical" evidence="2">
    <location>
        <begin position="729"/>
        <end position="751"/>
    </location>
</feature>
<keyword evidence="2" id="KW-0812">Transmembrane</keyword>
<accession>Q94814</accession>
<keyword evidence="3" id="KW-0732">Signal</keyword>
<dbReference type="InterPro" id="IPR008845">
    <property type="entry name" value="Sporozoite_P67"/>
</dbReference>
<evidence type="ECO:0000256" key="1">
    <source>
        <dbReference type="SAM" id="MobiDB-lite"/>
    </source>
</evidence>
<dbReference type="AlphaFoldDB" id="Q94814"/>